<protein>
    <submittedName>
        <fullName evidence="1">Uncharacterized protein</fullName>
    </submittedName>
</protein>
<name>A0ACC0CWB7_9PEZI</name>
<gene>
    <name evidence="1" type="ORF">F4821DRAFT_170162</name>
</gene>
<dbReference type="EMBL" id="MU394337">
    <property type="protein sequence ID" value="KAI6084400.1"/>
    <property type="molecule type" value="Genomic_DNA"/>
</dbReference>
<reference evidence="1 2" key="1">
    <citation type="journal article" date="2022" name="New Phytol.">
        <title>Ecological generalism drives hyperdiversity of secondary metabolite gene clusters in xylarialean endophytes.</title>
        <authorList>
            <person name="Franco M.E.E."/>
            <person name="Wisecaver J.H."/>
            <person name="Arnold A.E."/>
            <person name="Ju Y.M."/>
            <person name="Slot J.C."/>
            <person name="Ahrendt S."/>
            <person name="Moore L.P."/>
            <person name="Eastman K.E."/>
            <person name="Scott K."/>
            <person name="Konkel Z."/>
            <person name="Mondo S.J."/>
            <person name="Kuo A."/>
            <person name="Hayes R.D."/>
            <person name="Haridas S."/>
            <person name="Andreopoulos B."/>
            <person name="Riley R."/>
            <person name="LaButti K."/>
            <person name="Pangilinan J."/>
            <person name="Lipzen A."/>
            <person name="Amirebrahimi M."/>
            <person name="Yan J."/>
            <person name="Adam C."/>
            <person name="Keymanesh K."/>
            <person name="Ng V."/>
            <person name="Louie K."/>
            <person name="Northen T."/>
            <person name="Drula E."/>
            <person name="Henrissat B."/>
            <person name="Hsieh H.M."/>
            <person name="Youens-Clark K."/>
            <person name="Lutzoni F."/>
            <person name="Miadlikowska J."/>
            <person name="Eastwood D.C."/>
            <person name="Hamelin R.C."/>
            <person name="Grigoriev I.V."/>
            <person name="U'Ren J.M."/>
        </authorList>
    </citation>
    <scope>NUCLEOTIDE SEQUENCE [LARGE SCALE GENOMIC DNA]</scope>
    <source>
        <strain evidence="1 2">ER1909</strain>
    </source>
</reference>
<dbReference type="Proteomes" id="UP001497680">
    <property type="component" value="Unassembled WGS sequence"/>
</dbReference>
<evidence type="ECO:0000313" key="1">
    <source>
        <dbReference type="EMBL" id="KAI6084400.1"/>
    </source>
</evidence>
<proteinExistence type="predicted"/>
<keyword evidence="2" id="KW-1185">Reference proteome</keyword>
<accession>A0ACC0CWB7</accession>
<organism evidence="1 2">
    <name type="scientific">Hypoxylon rubiginosum</name>
    <dbReference type="NCBI Taxonomy" id="110542"/>
    <lineage>
        <taxon>Eukaryota</taxon>
        <taxon>Fungi</taxon>
        <taxon>Dikarya</taxon>
        <taxon>Ascomycota</taxon>
        <taxon>Pezizomycotina</taxon>
        <taxon>Sordariomycetes</taxon>
        <taxon>Xylariomycetidae</taxon>
        <taxon>Xylariales</taxon>
        <taxon>Hypoxylaceae</taxon>
        <taxon>Hypoxylon</taxon>
    </lineage>
</organism>
<evidence type="ECO:0000313" key="2">
    <source>
        <dbReference type="Proteomes" id="UP001497680"/>
    </source>
</evidence>
<sequence>MKTSVLLPVLFGGLVSGSLWAQFCDDTACNTNCGVAVNVGNPGCLSPEGNRKGIKIHGSNFPGHYLVFSPGLDCNCQNDCIDIPGSGAPSCIDITGNAAAQSFRFQQTTCKAKEGGPGTGNNCPPKDLLSGNRTVATTLRV</sequence>
<comment type="caution">
    <text evidence="1">The sequence shown here is derived from an EMBL/GenBank/DDBJ whole genome shotgun (WGS) entry which is preliminary data.</text>
</comment>